<gene>
    <name evidence="1" type="ORF">g.70240</name>
</gene>
<protein>
    <submittedName>
        <fullName evidence="1">Uncharacterized protein</fullName>
    </submittedName>
</protein>
<dbReference type="EMBL" id="GGMS01000899">
    <property type="protein sequence ID" value="MBY70102.1"/>
    <property type="molecule type" value="Transcribed_RNA"/>
</dbReference>
<dbReference type="AlphaFoldDB" id="A0A2S2PYW3"/>
<sequence length="101" mass="12306">MCTLRCTMYSKYFRFARHVCGNNARSNRCRTRMTTMTAIIVMLMIVRRRYCYLFFSQPNRSWKKKSRTIARYHICTRTHAHKRDHTSTLFRWSVDNGRGMR</sequence>
<name>A0A2S2PYW3_9HEMI</name>
<organism evidence="1">
    <name type="scientific">Sipha flava</name>
    <name type="common">yellow sugarcane aphid</name>
    <dbReference type="NCBI Taxonomy" id="143950"/>
    <lineage>
        <taxon>Eukaryota</taxon>
        <taxon>Metazoa</taxon>
        <taxon>Ecdysozoa</taxon>
        <taxon>Arthropoda</taxon>
        <taxon>Hexapoda</taxon>
        <taxon>Insecta</taxon>
        <taxon>Pterygota</taxon>
        <taxon>Neoptera</taxon>
        <taxon>Paraneoptera</taxon>
        <taxon>Hemiptera</taxon>
        <taxon>Sternorrhyncha</taxon>
        <taxon>Aphidomorpha</taxon>
        <taxon>Aphidoidea</taxon>
        <taxon>Aphididae</taxon>
        <taxon>Sipha</taxon>
    </lineage>
</organism>
<reference evidence="1" key="1">
    <citation type="submission" date="2018-04" db="EMBL/GenBank/DDBJ databases">
        <title>Transcriptome assembly of Sipha flava.</title>
        <authorList>
            <person name="Scully E.D."/>
            <person name="Geib S.M."/>
            <person name="Palmer N.A."/>
            <person name="Koch K."/>
            <person name="Bradshaw J."/>
            <person name="Heng-Moss T."/>
            <person name="Sarath G."/>
        </authorList>
    </citation>
    <scope>NUCLEOTIDE SEQUENCE</scope>
</reference>
<proteinExistence type="predicted"/>
<accession>A0A2S2PYW3</accession>
<evidence type="ECO:0000313" key="1">
    <source>
        <dbReference type="EMBL" id="MBY70102.1"/>
    </source>
</evidence>